<keyword evidence="2" id="KW-1185">Reference proteome</keyword>
<organism evidence="1 2">
    <name type="scientific">Paxillus rubicundulus Ve08.2h10</name>
    <dbReference type="NCBI Taxonomy" id="930991"/>
    <lineage>
        <taxon>Eukaryota</taxon>
        <taxon>Fungi</taxon>
        <taxon>Dikarya</taxon>
        <taxon>Basidiomycota</taxon>
        <taxon>Agaricomycotina</taxon>
        <taxon>Agaricomycetes</taxon>
        <taxon>Agaricomycetidae</taxon>
        <taxon>Boletales</taxon>
        <taxon>Paxilineae</taxon>
        <taxon>Paxillaceae</taxon>
        <taxon>Paxillus</taxon>
    </lineage>
</organism>
<proteinExistence type="predicted"/>
<dbReference type="Proteomes" id="UP000054538">
    <property type="component" value="Unassembled WGS sequence"/>
</dbReference>
<reference evidence="1 2" key="1">
    <citation type="submission" date="2014-04" db="EMBL/GenBank/DDBJ databases">
        <authorList>
            <consortium name="DOE Joint Genome Institute"/>
            <person name="Kuo A."/>
            <person name="Kohler A."/>
            <person name="Jargeat P."/>
            <person name="Nagy L.G."/>
            <person name="Floudas D."/>
            <person name="Copeland A."/>
            <person name="Barry K.W."/>
            <person name="Cichocki N."/>
            <person name="Veneault-Fourrey C."/>
            <person name="LaButti K."/>
            <person name="Lindquist E.A."/>
            <person name="Lipzen A."/>
            <person name="Lundell T."/>
            <person name="Morin E."/>
            <person name="Murat C."/>
            <person name="Sun H."/>
            <person name="Tunlid A."/>
            <person name="Henrissat B."/>
            <person name="Grigoriev I.V."/>
            <person name="Hibbett D.S."/>
            <person name="Martin F."/>
            <person name="Nordberg H.P."/>
            <person name="Cantor M.N."/>
            <person name="Hua S.X."/>
        </authorList>
    </citation>
    <scope>NUCLEOTIDE SEQUENCE [LARGE SCALE GENOMIC DNA]</scope>
    <source>
        <strain evidence="1 2">Ve08.2h10</strain>
    </source>
</reference>
<dbReference type="EMBL" id="KN827109">
    <property type="protein sequence ID" value="KIK77155.1"/>
    <property type="molecule type" value="Genomic_DNA"/>
</dbReference>
<reference evidence="2" key="2">
    <citation type="submission" date="2015-01" db="EMBL/GenBank/DDBJ databases">
        <title>Evolutionary Origins and Diversification of the Mycorrhizal Mutualists.</title>
        <authorList>
            <consortium name="DOE Joint Genome Institute"/>
            <consortium name="Mycorrhizal Genomics Consortium"/>
            <person name="Kohler A."/>
            <person name="Kuo A."/>
            <person name="Nagy L.G."/>
            <person name="Floudas D."/>
            <person name="Copeland A."/>
            <person name="Barry K.W."/>
            <person name="Cichocki N."/>
            <person name="Veneault-Fourrey C."/>
            <person name="LaButti K."/>
            <person name="Lindquist E.A."/>
            <person name="Lipzen A."/>
            <person name="Lundell T."/>
            <person name="Morin E."/>
            <person name="Murat C."/>
            <person name="Riley R."/>
            <person name="Ohm R."/>
            <person name="Sun H."/>
            <person name="Tunlid A."/>
            <person name="Henrissat B."/>
            <person name="Grigoriev I.V."/>
            <person name="Hibbett D.S."/>
            <person name="Martin F."/>
        </authorList>
    </citation>
    <scope>NUCLEOTIDE SEQUENCE [LARGE SCALE GENOMIC DNA]</scope>
    <source>
        <strain evidence="2">Ve08.2h10</strain>
    </source>
</reference>
<name>A0A0D0DGT1_9AGAM</name>
<accession>A0A0D0DGT1</accession>
<evidence type="ECO:0000313" key="2">
    <source>
        <dbReference type="Proteomes" id="UP000054538"/>
    </source>
</evidence>
<evidence type="ECO:0000313" key="1">
    <source>
        <dbReference type="EMBL" id="KIK77155.1"/>
    </source>
</evidence>
<dbReference type="AlphaFoldDB" id="A0A0D0DGT1"/>
<dbReference type="HOGENOM" id="CLU_104896_1_1_1"/>
<protein>
    <submittedName>
        <fullName evidence="1">Uncharacterized protein</fullName>
    </submittedName>
</protein>
<dbReference type="OrthoDB" id="2690041at2759"/>
<gene>
    <name evidence="1" type="ORF">PAXRUDRAFT_167671</name>
</gene>
<sequence length="121" mass="13467">KCVGLFASLLAHADNAQQNFSSDAGPTLHLSLPALEDLHKAWDSCAIQSKYSVFSTGLNKGVEKISEYYEQTADSDAYTMVMHNFISVLDPSSKDRHFKKYWGSDLRAETLKHAEKIVSNV</sequence>
<feature type="non-terminal residue" evidence="1">
    <location>
        <position position="121"/>
    </location>
</feature>
<dbReference type="InParanoid" id="A0A0D0DGT1"/>